<dbReference type="AlphaFoldDB" id="A0A3A3ELG5"/>
<dbReference type="EMBL" id="QYSE01000001">
    <property type="protein sequence ID" value="RJF36959.1"/>
    <property type="molecule type" value="Genomic_DNA"/>
</dbReference>
<accession>A0A3A3ELG5</accession>
<dbReference type="InterPro" id="IPR021363">
    <property type="entry name" value="DUF2835"/>
</dbReference>
<dbReference type="EMBL" id="BMIT01000003">
    <property type="protein sequence ID" value="GGE88307.1"/>
    <property type="molecule type" value="Genomic_DNA"/>
</dbReference>
<comment type="caution">
    <text evidence="2">The sequence shown here is derived from an EMBL/GenBank/DDBJ whole genome shotgun (WGS) entry which is preliminary data.</text>
</comment>
<dbReference type="Proteomes" id="UP000265938">
    <property type="component" value="Unassembled WGS sequence"/>
</dbReference>
<reference evidence="2 3" key="2">
    <citation type="submission" date="2018-09" db="EMBL/GenBank/DDBJ databases">
        <title>Identification of marine bacteria producing industrial enzymes.</title>
        <authorList>
            <person name="Cheng T.H."/>
            <person name="Saidin J."/>
            <person name="Muhd D.D."/>
            <person name="Isa M.N.M."/>
            <person name="Bakar M.F.A."/>
            <person name="Ismail N."/>
        </authorList>
    </citation>
    <scope>NUCLEOTIDE SEQUENCE [LARGE SCALE GENOMIC DNA]</scope>
    <source>
        <strain evidence="2 3">MNAD 1.6</strain>
    </source>
</reference>
<evidence type="ECO:0000313" key="1">
    <source>
        <dbReference type="EMBL" id="GGE88307.1"/>
    </source>
</evidence>
<gene>
    <name evidence="2" type="ORF">D4741_02415</name>
    <name evidence="1" type="ORF">GCM10008027_11480</name>
</gene>
<keyword evidence="4" id="KW-1185">Reference proteome</keyword>
<reference evidence="4" key="3">
    <citation type="journal article" date="2019" name="Int. J. Syst. Evol. Microbiol.">
        <title>The Global Catalogue of Microorganisms (GCM) 10K type strain sequencing project: providing services to taxonomists for standard genome sequencing and annotation.</title>
        <authorList>
            <consortium name="The Broad Institute Genomics Platform"/>
            <consortium name="The Broad Institute Genome Sequencing Center for Infectious Disease"/>
            <person name="Wu L."/>
            <person name="Ma J."/>
        </authorList>
    </citation>
    <scope>NUCLEOTIDE SEQUENCE [LARGE SCALE GENOMIC DNA]</scope>
    <source>
        <strain evidence="4">CGMCC 1.15394</strain>
    </source>
</reference>
<evidence type="ECO:0000313" key="4">
    <source>
        <dbReference type="Proteomes" id="UP000638462"/>
    </source>
</evidence>
<dbReference type="Proteomes" id="UP000638462">
    <property type="component" value="Unassembled WGS sequence"/>
</dbReference>
<dbReference type="Pfam" id="PF11197">
    <property type="entry name" value="DUF2835"/>
    <property type="match status" value="1"/>
</dbReference>
<reference evidence="1" key="1">
    <citation type="journal article" date="2014" name="Int. J. Syst. Evol. Microbiol.">
        <title>Complete genome of a new Firmicutes species belonging to the dominant human colonic microbiota ('Ruminococcus bicirculans') reveals two chromosomes and a selective capacity to utilize plant glucans.</title>
        <authorList>
            <consortium name="NISC Comparative Sequencing Program"/>
            <person name="Wegmann U."/>
            <person name="Louis P."/>
            <person name="Goesmann A."/>
            <person name="Henrissat B."/>
            <person name="Duncan S.H."/>
            <person name="Flint H.J."/>
        </authorList>
    </citation>
    <scope>NUCLEOTIDE SEQUENCE</scope>
    <source>
        <strain evidence="1">CGMCC 1.15394</strain>
    </source>
</reference>
<evidence type="ECO:0000313" key="2">
    <source>
        <dbReference type="EMBL" id="RJF36959.1"/>
    </source>
</evidence>
<name>A0A3A3ELG5_9GAMM</name>
<organism evidence="2 3">
    <name type="scientific">Pseudoalteromonas gelatinilytica</name>
    <dbReference type="NCBI Taxonomy" id="1703256"/>
    <lineage>
        <taxon>Bacteria</taxon>
        <taxon>Pseudomonadati</taxon>
        <taxon>Pseudomonadota</taxon>
        <taxon>Gammaproteobacteria</taxon>
        <taxon>Alteromonadales</taxon>
        <taxon>Pseudoalteromonadaceae</taxon>
        <taxon>Pseudoalteromonas</taxon>
    </lineage>
</organism>
<protein>
    <submittedName>
        <fullName evidence="2">DUF2835 family protein</fullName>
    </submittedName>
</protein>
<sequence>MTEYYFALYLSYSECLDYYHGKYKSVQVTEDGGKTVRFAASHLRPFISSLGIRGRFRLTLTADNQFLKLEKIS</sequence>
<dbReference type="RefSeq" id="WP_105174066.1">
    <property type="nucleotide sequence ID" value="NZ_BMIT01000003.1"/>
</dbReference>
<evidence type="ECO:0000313" key="3">
    <source>
        <dbReference type="Proteomes" id="UP000265938"/>
    </source>
</evidence>
<proteinExistence type="predicted"/>
<reference evidence="1" key="4">
    <citation type="submission" date="2020-09" db="EMBL/GenBank/DDBJ databases">
        <authorList>
            <person name="Sun Q."/>
            <person name="Zhou Y."/>
        </authorList>
    </citation>
    <scope>NUCLEOTIDE SEQUENCE</scope>
    <source>
        <strain evidence="1">CGMCC 1.15394</strain>
    </source>
</reference>